<dbReference type="PANTHER" id="PTHR43439:SF2">
    <property type="entry name" value="ENZYME, PUTATIVE (JCVI)-RELATED"/>
    <property type="match status" value="1"/>
</dbReference>
<dbReference type="AlphaFoldDB" id="X0WKU5"/>
<keyword evidence="1" id="KW-0596">Phosphopantetheine</keyword>
<name>X0WKU5_9ZZZZ</name>
<gene>
    <name evidence="3" type="ORF">S01H1_64748</name>
</gene>
<sequence length="198" mass="21790">MALEDLYDPTEALNPEALERLQTDRLRWTVAQAGRSPHYGRLFAERGLGPESIKELDDLRHFPLTEKEDLRDSYPFGFLAVPKEEVVRLHHSSGTTGMATAVCHTAGDIARWADLVARCLHMVGLGKGDVFQNMMSYGLFTGGLGLHYGAEKLGAFVIPMGAGNSRRQIEFMSIFGTTAMHIIPSYAMALLGTCEEMG</sequence>
<feature type="non-terminal residue" evidence="3">
    <location>
        <position position="198"/>
    </location>
</feature>
<dbReference type="InterPro" id="IPR042099">
    <property type="entry name" value="ANL_N_sf"/>
</dbReference>
<dbReference type="PANTHER" id="PTHR43439">
    <property type="entry name" value="PHENYLACETATE-COENZYME A LIGASE"/>
    <property type="match status" value="1"/>
</dbReference>
<organism evidence="3">
    <name type="scientific">marine sediment metagenome</name>
    <dbReference type="NCBI Taxonomy" id="412755"/>
    <lineage>
        <taxon>unclassified sequences</taxon>
        <taxon>metagenomes</taxon>
        <taxon>ecological metagenomes</taxon>
    </lineage>
</organism>
<dbReference type="InterPro" id="IPR051414">
    <property type="entry name" value="Adenylate-forming_Reductase"/>
</dbReference>
<proteinExistence type="predicted"/>
<evidence type="ECO:0000256" key="2">
    <source>
        <dbReference type="ARBA" id="ARBA00022553"/>
    </source>
</evidence>
<evidence type="ECO:0000256" key="1">
    <source>
        <dbReference type="ARBA" id="ARBA00022450"/>
    </source>
</evidence>
<dbReference type="SUPFAM" id="SSF56801">
    <property type="entry name" value="Acetyl-CoA synthetase-like"/>
    <property type="match status" value="1"/>
</dbReference>
<dbReference type="EMBL" id="BARS01042697">
    <property type="protein sequence ID" value="GAG31584.1"/>
    <property type="molecule type" value="Genomic_DNA"/>
</dbReference>
<comment type="caution">
    <text evidence="3">The sequence shown here is derived from an EMBL/GenBank/DDBJ whole genome shotgun (WGS) entry which is preliminary data.</text>
</comment>
<evidence type="ECO:0000313" key="3">
    <source>
        <dbReference type="EMBL" id="GAG31584.1"/>
    </source>
</evidence>
<evidence type="ECO:0008006" key="4">
    <source>
        <dbReference type="Google" id="ProtNLM"/>
    </source>
</evidence>
<reference evidence="3" key="1">
    <citation type="journal article" date="2014" name="Front. Microbiol.">
        <title>High frequency of phylogenetically diverse reductive dehalogenase-homologous genes in deep subseafloor sedimentary metagenomes.</title>
        <authorList>
            <person name="Kawai M."/>
            <person name="Futagami T."/>
            <person name="Toyoda A."/>
            <person name="Takaki Y."/>
            <person name="Nishi S."/>
            <person name="Hori S."/>
            <person name="Arai W."/>
            <person name="Tsubouchi T."/>
            <person name="Morono Y."/>
            <person name="Uchiyama I."/>
            <person name="Ito T."/>
            <person name="Fujiyama A."/>
            <person name="Inagaki F."/>
            <person name="Takami H."/>
        </authorList>
    </citation>
    <scope>NUCLEOTIDE SEQUENCE</scope>
    <source>
        <strain evidence="3">Expedition CK06-06</strain>
    </source>
</reference>
<dbReference type="Gene3D" id="3.40.50.12780">
    <property type="entry name" value="N-terminal domain of ligase-like"/>
    <property type="match status" value="1"/>
</dbReference>
<protein>
    <recommendedName>
        <fullName evidence="4">AMP-dependent synthetase/ligase domain-containing protein</fullName>
    </recommendedName>
</protein>
<accession>X0WKU5</accession>
<keyword evidence="2" id="KW-0597">Phosphoprotein</keyword>